<accession>A0ACB6R5Z7</accession>
<dbReference type="Proteomes" id="UP000799755">
    <property type="component" value="Unassembled WGS sequence"/>
</dbReference>
<evidence type="ECO:0000313" key="2">
    <source>
        <dbReference type="Proteomes" id="UP000799755"/>
    </source>
</evidence>
<sequence>MATIKSLRPFLHSPRPYAILKPHRRAFLPNPFDALNPLNPSSPSSYQTLTATRTLPYPLAPIYNIISDVPSYASFLPYCQSSAVTKWSDPDSTYNRKWPSEARLTVGWGSITESFTSRIFCVPGRIVESVGGVTESALDRNDIAHHLSGSNSGAKETTTTTASARNSEGLLTHLSSRWTINPVPKDAGSSTEKTEVRLSLEFAFANPLYSTLSAGVAPKVAEHMIKAFEERVTLLMKQRPGLARASLEDLETSAPLKKDNRLRSLSLNGDSLSITNLIKNSKLTSSLTTKPLNIRVFNPHLC</sequence>
<name>A0ACB6R5Z7_9PLEO</name>
<gene>
    <name evidence="1" type="ORF">BDR25DRAFT_391767</name>
</gene>
<keyword evidence="2" id="KW-1185">Reference proteome</keyword>
<comment type="caution">
    <text evidence="1">The sequence shown here is derived from an EMBL/GenBank/DDBJ whole genome shotgun (WGS) entry which is preliminary data.</text>
</comment>
<reference evidence="1" key="1">
    <citation type="journal article" date="2020" name="Stud. Mycol.">
        <title>101 Dothideomycetes genomes: a test case for predicting lifestyles and emergence of pathogens.</title>
        <authorList>
            <person name="Haridas S."/>
            <person name="Albert R."/>
            <person name="Binder M."/>
            <person name="Bloem J."/>
            <person name="Labutti K."/>
            <person name="Salamov A."/>
            <person name="Andreopoulos B."/>
            <person name="Baker S."/>
            <person name="Barry K."/>
            <person name="Bills G."/>
            <person name="Bluhm B."/>
            <person name="Cannon C."/>
            <person name="Castanera R."/>
            <person name="Culley D."/>
            <person name="Daum C."/>
            <person name="Ezra D."/>
            <person name="Gonzalez J."/>
            <person name="Henrissat B."/>
            <person name="Kuo A."/>
            <person name="Liang C."/>
            <person name="Lipzen A."/>
            <person name="Lutzoni F."/>
            <person name="Magnuson J."/>
            <person name="Mondo S."/>
            <person name="Nolan M."/>
            <person name="Ohm R."/>
            <person name="Pangilinan J."/>
            <person name="Park H.-J."/>
            <person name="Ramirez L."/>
            <person name="Alfaro M."/>
            <person name="Sun H."/>
            <person name="Tritt A."/>
            <person name="Yoshinaga Y."/>
            <person name="Zwiers L.-H."/>
            <person name="Turgeon B."/>
            <person name="Goodwin S."/>
            <person name="Spatafora J."/>
            <person name="Crous P."/>
            <person name="Grigoriev I."/>
        </authorList>
    </citation>
    <scope>NUCLEOTIDE SEQUENCE</scope>
    <source>
        <strain evidence="1">ATCC 200398</strain>
    </source>
</reference>
<dbReference type="EMBL" id="MU003497">
    <property type="protein sequence ID" value="KAF2474739.1"/>
    <property type="molecule type" value="Genomic_DNA"/>
</dbReference>
<protein>
    <submittedName>
        <fullName evidence="1">Uncharacterized protein</fullName>
    </submittedName>
</protein>
<organism evidence="1 2">
    <name type="scientific">Lindgomyces ingoldianus</name>
    <dbReference type="NCBI Taxonomy" id="673940"/>
    <lineage>
        <taxon>Eukaryota</taxon>
        <taxon>Fungi</taxon>
        <taxon>Dikarya</taxon>
        <taxon>Ascomycota</taxon>
        <taxon>Pezizomycotina</taxon>
        <taxon>Dothideomycetes</taxon>
        <taxon>Pleosporomycetidae</taxon>
        <taxon>Pleosporales</taxon>
        <taxon>Lindgomycetaceae</taxon>
        <taxon>Lindgomyces</taxon>
    </lineage>
</organism>
<proteinExistence type="predicted"/>
<evidence type="ECO:0000313" key="1">
    <source>
        <dbReference type="EMBL" id="KAF2474739.1"/>
    </source>
</evidence>